<sequence>MNNNDNIDYLKLIIEKLNAIENRINELDTKIEVIKQQINKCESSCKTMDEHINFVEETYQTLRTPLDFIKNKVNYLSGNDTDSRSLPQIKDK</sequence>
<proteinExistence type="predicted"/>
<accession>A0A7D3QTY9</accession>
<feature type="coiled-coil region" evidence="1">
    <location>
        <begin position="10"/>
        <end position="44"/>
    </location>
</feature>
<protein>
    <submittedName>
        <fullName evidence="2">Uncharacterized protein</fullName>
    </submittedName>
</protein>
<evidence type="ECO:0000313" key="2">
    <source>
        <dbReference type="EMBL" id="QKF93727.1"/>
    </source>
</evidence>
<keyword evidence="1" id="KW-0175">Coiled coil</keyword>
<reference evidence="2 3" key="1">
    <citation type="submission" date="2020-04" db="EMBL/GenBank/DDBJ databases">
        <title>Advantages and limits of metagenomic assembly and binning of a giant virus.</title>
        <authorList>
            <person name="Schulz F."/>
            <person name="Andreani J."/>
            <person name="Francis R."/>
            <person name="Boudjemaa H."/>
            <person name="Bou Khalil J.Y."/>
            <person name="Lee J."/>
            <person name="La Scola B."/>
            <person name="Woyke T."/>
        </authorList>
    </citation>
    <scope>NUCLEOTIDE SEQUENCE [LARGE SCALE GENOMIC DNA]</scope>
    <source>
        <strain evidence="2 3">FV1/VV64</strain>
    </source>
</reference>
<dbReference type="EMBL" id="MT418680">
    <property type="protein sequence ID" value="QKF93727.1"/>
    <property type="molecule type" value="Genomic_DNA"/>
</dbReference>
<organism evidence="2 3">
    <name type="scientific">Fadolivirus FV1/VV64</name>
    <dbReference type="NCBI Taxonomy" id="3070911"/>
    <lineage>
        <taxon>Viruses</taxon>
        <taxon>Varidnaviria</taxon>
        <taxon>Bamfordvirae</taxon>
        <taxon>Nucleocytoviricota</taxon>
        <taxon>Megaviricetes</taxon>
        <taxon>Imitervirales</taxon>
        <taxon>Mimiviridae</taxon>
        <taxon>Klosneuvirinae</taxon>
        <taxon>Fadolivirus</taxon>
        <taxon>Fadolivirus algeromassiliense</taxon>
    </lineage>
</organism>
<keyword evidence="3" id="KW-1185">Reference proteome</keyword>
<dbReference type="Proteomes" id="UP001162001">
    <property type="component" value="Segment"/>
</dbReference>
<dbReference type="Gene3D" id="1.20.5.340">
    <property type="match status" value="1"/>
</dbReference>
<name>A0A7D3QTY9_9VIRU</name>
<gene>
    <name evidence="2" type="ORF">Fadolivirus_1_269</name>
</gene>
<evidence type="ECO:0000313" key="3">
    <source>
        <dbReference type="Proteomes" id="UP001162001"/>
    </source>
</evidence>
<evidence type="ECO:0000256" key="1">
    <source>
        <dbReference type="SAM" id="Coils"/>
    </source>
</evidence>